<name>A0A6C0IK45_9ZZZZ</name>
<sequence>MFIFFLEKQCKNICVQLCIGPMDTLNSHNLDVNMYSLKEILELFHLDYDISVEDLKRAKKQVLSTHPDKSKLSSEYFLFFKKAFDIVRQFYNNQHKQDMNNGHTNTVYSADGYSNENKHTTRQMQKVVHDMGEDKFNNQFNQIFEKNMVHKPDVEKNEWFTNDNEIYQIDEQVSTGNMGQVIDKIRTNQQALIKHNDVQVLYSNNNTNNSFHEDEDNDTYVVSDPFSKLKFDDLRKVHKDQTVLNVSERDYNNVKKYASVDHFMRDRGSQSLTPLEKTQAEQLLQQQDRTYRERMMHKQYESNLKTSRYEEKNKQVMANFLRITDK</sequence>
<accession>A0A6C0IK45</accession>
<dbReference type="InterPro" id="IPR036869">
    <property type="entry name" value="J_dom_sf"/>
</dbReference>
<proteinExistence type="predicted"/>
<dbReference type="SUPFAM" id="SSF46565">
    <property type="entry name" value="Chaperone J-domain"/>
    <property type="match status" value="1"/>
</dbReference>
<dbReference type="EMBL" id="MN740199">
    <property type="protein sequence ID" value="QHT93020.1"/>
    <property type="molecule type" value="Genomic_DNA"/>
</dbReference>
<reference evidence="1" key="1">
    <citation type="journal article" date="2020" name="Nature">
        <title>Giant virus diversity and host interactions through global metagenomics.</title>
        <authorList>
            <person name="Schulz F."/>
            <person name="Roux S."/>
            <person name="Paez-Espino D."/>
            <person name="Jungbluth S."/>
            <person name="Walsh D.A."/>
            <person name="Denef V.J."/>
            <person name="McMahon K.D."/>
            <person name="Konstantinidis K.T."/>
            <person name="Eloe-Fadrosh E.A."/>
            <person name="Kyrpides N.C."/>
            <person name="Woyke T."/>
        </authorList>
    </citation>
    <scope>NUCLEOTIDE SEQUENCE</scope>
    <source>
        <strain evidence="1">GVMAG-M-3300023210-19</strain>
    </source>
</reference>
<evidence type="ECO:0000313" key="1">
    <source>
        <dbReference type="EMBL" id="QHT93020.1"/>
    </source>
</evidence>
<dbReference type="AlphaFoldDB" id="A0A6C0IK45"/>
<evidence type="ECO:0008006" key="2">
    <source>
        <dbReference type="Google" id="ProtNLM"/>
    </source>
</evidence>
<organism evidence="1">
    <name type="scientific">viral metagenome</name>
    <dbReference type="NCBI Taxonomy" id="1070528"/>
    <lineage>
        <taxon>unclassified sequences</taxon>
        <taxon>metagenomes</taxon>
        <taxon>organismal metagenomes</taxon>
    </lineage>
</organism>
<protein>
    <recommendedName>
        <fullName evidence="2">J domain-containing protein</fullName>
    </recommendedName>
</protein>